<dbReference type="InterPro" id="IPR000515">
    <property type="entry name" value="MetI-like"/>
</dbReference>
<evidence type="ECO:0000256" key="7">
    <source>
        <dbReference type="ARBA" id="ARBA00023136"/>
    </source>
</evidence>
<dbReference type="GO" id="GO:0005886">
    <property type="term" value="C:plasma membrane"/>
    <property type="evidence" value="ECO:0007669"/>
    <property type="project" value="UniProtKB-SubCell"/>
</dbReference>
<dbReference type="GO" id="GO:0055085">
    <property type="term" value="P:transmembrane transport"/>
    <property type="evidence" value="ECO:0007669"/>
    <property type="project" value="InterPro"/>
</dbReference>
<dbReference type="Proteomes" id="UP000599312">
    <property type="component" value="Unassembled WGS sequence"/>
</dbReference>
<proteinExistence type="inferred from homology"/>
<dbReference type="CDD" id="cd06261">
    <property type="entry name" value="TM_PBP2"/>
    <property type="match status" value="1"/>
</dbReference>
<evidence type="ECO:0000259" key="9">
    <source>
        <dbReference type="PROSITE" id="PS50928"/>
    </source>
</evidence>
<dbReference type="SUPFAM" id="SSF161098">
    <property type="entry name" value="MetI-like"/>
    <property type="match status" value="1"/>
</dbReference>
<feature type="transmembrane region" description="Helical" evidence="8">
    <location>
        <begin position="12"/>
        <end position="33"/>
    </location>
</feature>
<dbReference type="InterPro" id="IPR035906">
    <property type="entry name" value="MetI-like_sf"/>
</dbReference>
<organism evidence="10 11">
    <name type="scientific">Microvirga alba</name>
    <dbReference type="NCBI Taxonomy" id="2791025"/>
    <lineage>
        <taxon>Bacteria</taxon>
        <taxon>Pseudomonadati</taxon>
        <taxon>Pseudomonadota</taxon>
        <taxon>Alphaproteobacteria</taxon>
        <taxon>Hyphomicrobiales</taxon>
        <taxon>Methylobacteriaceae</taxon>
        <taxon>Microvirga</taxon>
    </lineage>
</organism>
<evidence type="ECO:0000256" key="4">
    <source>
        <dbReference type="ARBA" id="ARBA00022519"/>
    </source>
</evidence>
<gene>
    <name evidence="10" type="ORF">I2H38_18505</name>
</gene>
<comment type="caution">
    <text evidence="10">The sequence shown here is derived from an EMBL/GenBank/DDBJ whole genome shotgun (WGS) entry which is preliminary data.</text>
</comment>
<keyword evidence="6 8" id="KW-1133">Transmembrane helix</keyword>
<keyword evidence="2 8" id="KW-0813">Transport</keyword>
<dbReference type="AlphaFoldDB" id="A0A931BR28"/>
<dbReference type="PANTHER" id="PTHR43357:SF4">
    <property type="entry name" value="INNER MEMBRANE ABC TRANSPORTER PERMEASE PROTEIN YDCV"/>
    <property type="match status" value="1"/>
</dbReference>
<accession>A0A931BR28</accession>
<reference evidence="10" key="1">
    <citation type="submission" date="2020-11" db="EMBL/GenBank/DDBJ databases">
        <authorList>
            <person name="Kim M.K."/>
        </authorList>
    </citation>
    <scope>NUCLEOTIDE SEQUENCE</scope>
    <source>
        <strain evidence="10">BT350</strain>
    </source>
</reference>
<dbReference type="Gene3D" id="1.10.3720.10">
    <property type="entry name" value="MetI-like"/>
    <property type="match status" value="1"/>
</dbReference>
<feature type="transmembrane region" description="Helical" evidence="8">
    <location>
        <begin position="102"/>
        <end position="123"/>
    </location>
</feature>
<evidence type="ECO:0000256" key="1">
    <source>
        <dbReference type="ARBA" id="ARBA00004429"/>
    </source>
</evidence>
<dbReference type="RefSeq" id="WP_196273349.1">
    <property type="nucleotide sequence ID" value="NZ_JADQDO010000012.1"/>
</dbReference>
<evidence type="ECO:0000256" key="3">
    <source>
        <dbReference type="ARBA" id="ARBA00022475"/>
    </source>
</evidence>
<comment type="subcellular location">
    <subcellularLocation>
        <location evidence="1">Cell inner membrane</location>
        <topology evidence="1">Multi-pass membrane protein</topology>
    </subcellularLocation>
    <subcellularLocation>
        <location evidence="8">Cell membrane</location>
        <topology evidence="8">Multi-pass membrane protein</topology>
    </subcellularLocation>
</comment>
<evidence type="ECO:0000256" key="5">
    <source>
        <dbReference type="ARBA" id="ARBA00022692"/>
    </source>
</evidence>
<protein>
    <submittedName>
        <fullName evidence="10">ABC transporter permease</fullName>
    </submittedName>
</protein>
<dbReference type="EMBL" id="JADQDO010000012">
    <property type="protein sequence ID" value="MBF9235361.1"/>
    <property type="molecule type" value="Genomic_DNA"/>
</dbReference>
<dbReference type="PANTHER" id="PTHR43357">
    <property type="entry name" value="INNER MEMBRANE ABC TRANSPORTER PERMEASE PROTEIN YDCV"/>
    <property type="match status" value="1"/>
</dbReference>
<keyword evidence="5 8" id="KW-0812">Transmembrane</keyword>
<dbReference type="Pfam" id="PF00528">
    <property type="entry name" value="BPD_transp_1"/>
    <property type="match status" value="1"/>
</dbReference>
<evidence type="ECO:0000256" key="2">
    <source>
        <dbReference type="ARBA" id="ARBA00022448"/>
    </source>
</evidence>
<name>A0A931BR28_9HYPH</name>
<keyword evidence="3" id="KW-1003">Cell membrane</keyword>
<evidence type="ECO:0000313" key="10">
    <source>
        <dbReference type="EMBL" id="MBF9235361.1"/>
    </source>
</evidence>
<feature type="transmembrane region" description="Helical" evidence="8">
    <location>
        <begin position="68"/>
        <end position="90"/>
    </location>
</feature>
<evidence type="ECO:0000313" key="11">
    <source>
        <dbReference type="Proteomes" id="UP000599312"/>
    </source>
</evidence>
<feature type="transmembrane region" description="Helical" evidence="8">
    <location>
        <begin position="129"/>
        <end position="148"/>
    </location>
</feature>
<keyword evidence="11" id="KW-1185">Reference proteome</keyword>
<feature type="transmembrane region" description="Helical" evidence="8">
    <location>
        <begin position="232"/>
        <end position="251"/>
    </location>
</feature>
<feature type="domain" description="ABC transmembrane type-1" evidence="9">
    <location>
        <begin position="64"/>
        <end position="251"/>
    </location>
</feature>
<keyword evidence="4" id="KW-0997">Cell inner membrane</keyword>
<comment type="similarity">
    <text evidence="8">Belongs to the binding-protein-dependent transport system permease family.</text>
</comment>
<dbReference type="PROSITE" id="PS50928">
    <property type="entry name" value="ABC_TM1"/>
    <property type="match status" value="1"/>
</dbReference>
<evidence type="ECO:0000256" key="8">
    <source>
        <dbReference type="RuleBase" id="RU363032"/>
    </source>
</evidence>
<sequence length="262" mass="28611">MSRSFQFSFLQALTFGVLLFMALPNLIVLAISFNREATLAFPPSGLSFAWYLNVFKTPSFAVGLQQSVLLATVSSAISLALGIPAALAIVRFRFFGRQAVNVFVMAPLFVPEVVMGIAMLLWANAVSTISNTTTLVILHCLIVLPYVVRLVVANLQGMDPNLENAAMLLGARPFQAFFRITVPLIGKGLLGATVFAIVMSFHNFTATMFLIGSRPTLPVAAYQYIRTENDPTVAALSTLMMLAGILAVYLMERWIGLERLVR</sequence>
<evidence type="ECO:0000256" key="6">
    <source>
        <dbReference type="ARBA" id="ARBA00022989"/>
    </source>
</evidence>
<keyword evidence="7 8" id="KW-0472">Membrane</keyword>